<sequence length="237" mass="25685">MTMRDDASPFFIAPHRFDAPNGTGPVFNHRHELVLEPGELVLGQHRLHTAGYLLGPTEAWQCWALPGLVAVTLTDRRLAYVGNSSRLSVVGGTEAPRHRRLPGLSGLVSSQVRWQWPARLNVQPAGSGQPGQLLVVCDALRTIHQPALSLTHPAGVTGLARQLRRAVATFRLTHPDVVELSPPERDVLMLRAGAGPLTADGQVTLPGSLPVEFCSRDDYYRPDQAWPDQAADAAAGR</sequence>
<evidence type="ECO:0000313" key="2">
    <source>
        <dbReference type="Proteomes" id="UP000677457"/>
    </source>
</evidence>
<gene>
    <name evidence="1" type="ORF">Sar04_40030</name>
</gene>
<dbReference type="Proteomes" id="UP000677457">
    <property type="component" value="Unassembled WGS sequence"/>
</dbReference>
<organism evidence="1 2">
    <name type="scientific">Salinispora arenicola</name>
    <dbReference type="NCBI Taxonomy" id="168697"/>
    <lineage>
        <taxon>Bacteria</taxon>
        <taxon>Bacillati</taxon>
        <taxon>Actinomycetota</taxon>
        <taxon>Actinomycetes</taxon>
        <taxon>Micromonosporales</taxon>
        <taxon>Micromonosporaceae</taxon>
        <taxon>Salinispora</taxon>
    </lineage>
</organism>
<name>A0ABQ4JWF3_SALAC</name>
<dbReference type="EMBL" id="BOQM01000034">
    <property type="protein sequence ID" value="GIM87267.1"/>
    <property type="molecule type" value="Genomic_DNA"/>
</dbReference>
<keyword evidence="2" id="KW-1185">Reference proteome</keyword>
<comment type="caution">
    <text evidence="1">The sequence shown here is derived from an EMBL/GenBank/DDBJ whole genome shotgun (WGS) entry which is preliminary data.</text>
</comment>
<reference evidence="1 2" key="1">
    <citation type="submission" date="2021-03" db="EMBL/GenBank/DDBJ databases">
        <title>Whole genome shotgun sequence of Salinispora arenicola NBRC 105043.</title>
        <authorList>
            <person name="Komaki H."/>
            <person name="Tamura T."/>
        </authorList>
    </citation>
    <scope>NUCLEOTIDE SEQUENCE [LARGE SCALE GENOMIC DNA]</scope>
    <source>
        <strain evidence="1 2">NBRC 105043</strain>
    </source>
</reference>
<protein>
    <submittedName>
        <fullName evidence="1">Uncharacterized protein</fullName>
    </submittedName>
</protein>
<proteinExistence type="predicted"/>
<evidence type="ECO:0000313" key="1">
    <source>
        <dbReference type="EMBL" id="GIM87267.1"/>
    </source>
</evidence>
<accession>A0ABQ4JWF3</accession>